<sequence>FPPGMANRTTVTTFILVGFTGCHGCQPSIFTSFLFLYIFTVLENLVIVALVLQDSRLHKPMYIFLVNLSILDICYVSITLPNMLVNTLTGNHEIAFTACAVQLYVFNVLSIGECYLLAVMAYDRYVAICRPLRYTIIMQDRCVLWLLVCSWSFSFFVPIIPTWLLTHLDFCGPNHIEHYFCDTSPLVSLSCDENMVKELSVFVGFIPFSLIILSYVYIARSILRIRTTKGRQKAFYTCSSHLTVVCLLYLTIFCLYMRPTTSFTLDSDKLISLLYTTLTPMLNPIIYSLKNKDVKSALKRLMTQNKTLLV</sequence>
<dbReference type="PRINTS" id="PR00237">
    <property type="entry name" value="GPCRRHODOPSN"/>
</dbReference>
<dbReference type="Ensembl" id="ENSLLET00000047150.1">
    <property type="protein sequence ID" value="ENSLLEP00000045344.1"/>
    <property type="gene ID" value="ENSLLEG00000028765.1"/>
</dbReference>
<dbReference type="OrthoDB" id="9830606at2759"/>
<feature type="transmembrane region" description="Helical" evidence="12">
    <location>
        <begin position="34"/>
        <end position="52"/>
    </location>
</feature>
<feature type="transmembrane region" description="Helical" evidence="12">
    <location>
        <begin position="104"/>
        <end position="122"/>
    </location>
</feature>
<keyword evidence="5 12" id="KW-0552">Olfaction</keyword>
<feature type="transmembrane region" description="Helical" evidence="12">
    <location>
        <begin position="64"/>
        <end position="84"/>
    </location>
</feature>
<dbReference type="InterPro" id="IPR017452">
    <property type="entry name" value="GPCR_Rhodpsn_7TM"/>
</dbReference>
<dbReference type="Gene3D" id="1.20.1070.10">
    <property type="entry name" value="Rhodopsin 7-helix transmembrane proteins"/>
    <property type="match status" value="1"/>
</dbReference>
<comment type="similarity">
    <text evidence="11">Belongs to the G-protein coupled receptor 1 family.</text>
</comment>
<protein>
    <recommendedName>
        <fullName evidence="12">Olfactory receptor</fullName>
    </recommendedName>
</protein>
<evidence type="ECO:0000256" key="6">
    <source>
        <dbReference type="ARBA" id="ARBA00022989"/>
    </source>
</evidence>
<keyword evidence="9 11" id="KW-0675">Receptor</keyword>
<dbReference type="Pfam" id="PF13853">
    <property type="entry name" value="7tm_4"/>
    <property type="match status" value="1"/>
</dbReference>
<dbReference type="SUPFAM" id="SSF81321">
    <property type="entry name" value="Family A G protein-coupled receptor-like"/>
    <property type="match status" value="1"/>
</dbReference>
<reference evidence="14" key="2">
    <citation type="submission" date="2025-09" db="UniProtKB">
        <authorList>
            <consortium name="Ensembl"/>
        </authorList>
    </citation>
    <scope>IDENTIFICATION</scope>
</reference>
<evidence type="ECO:0000256" key="4">
    <source>
        <dbReference type="ARBA" id="ARBA00022692"/>
    </source>
</evidence>
<dbReference type="FunFam" id="1.20.1070.10:FF:000001">
    <property type="entry name" value="Olfactory receptor"/>
    <property type="match status" value="1"/>
</dbReference>
<feature type="domain" description="G-protein coupled receptors family 1 profile" evidence="13">
    <location>
        <begin position="43"/>
        <end position="287"/>
    </location>
</feature>
<evidence type="ECO:0000256" key="8">
    <source>
        <dbReference type="ARBA" id="ARBA00023136"/>
    </source>
</evidence>
<keyword evidence="8 12" id="KW-0472">Membrane</keyword>
<dbReference type="InterPro" id="IPR000276">
    <property type="entry name" value="GPCR_Rhodpsn"/>
</dbReference>
<evidence type="ECO:0000256" key="7">
    <source>
        <dbReference type="ARBA" id="ARBA00023040"/>
    </source>
</evidence>
<evidence type="ECO:0000313" key="14">
    <source>
        <dbReference type="Ensembl" id="ENSLLEP00000045344.1"/>
    </source>
</evidence>
<dbReference type="Proteomes" id="UP000694569">
    <property type="component" value="Unplaced"/>
</dbReference>
<evidence type="ECO:0000313" key="15">
    <source>
        <dbReference type="Proteomes" id="UP000694569"/>
    </source>
</evidence>
<evidence type="ECO:0000256" key="12">
    <source>
        <dbReference type="RuleBase" id="RU363047"/>
    </source>
</evidence>
<dbReference type="GO" id="GO:0004930">
    <property type="term" value="F:G protein-coupled receptor activity"/>
    <property type="evidence" value="ECO:0007669"/>
    <property type="project" value="UniProtKB-KW"/>
</dbReference>
<keyword evidence="10 11" id="KW-0807">Transducer</keyword>
<keyword evidence="15" id="KW-1185">Reference proteome</keyword>
<evidence type="ECO:0000256" key="10">
    <source>
        <dbReference type="ARBA" id="ARBA00023224"/>
    </source>
</evidence>
<dbReference type="PANTHER" id="PTHR26452">
    <property type="entry name" value="OLFACTORY RECEPTOR"/>
    <property type="match status" value="1"/>
</dbReference>
<dbReference type="InterPro" id="IPR050516">
    <property type="entry name" value="Olfactory_GPCR"/>
</dbReference>
<comment type="subcellular location">
    <subcellularLocation>
        <location evidence="1 12">Cell membrane</location>
        <topology evidence="1 12">Multi-pass membrane protein</topology>
    </subcellularLocation>
</comment>
<evidence type="ECO:0000256" key="9">
    <source>
        <dbReference type="ARBA" id="ARBA00023170"/>
    </source>
</evidence>
<evidence type="ECO:0000256" key="1">
    <source>
        <dbReference type="ARBA" id="ARBA00004651"/>
    </source>
</evidence>
<evidence type="ECO:0000256" key="3">
    <source>
        <dbReference type="ARBA" id="ARBA00022606"/>
    </source>
</evidence>
<feature type="transmembrane region" description="Helical" evidence="12">
    <location>
        <begin position="199"/>
        <end position="223"/>
    </location>
</feature>
<evidence type="ECO:0000256" key="2">
    <source>
        <dbReference type="ARBA" id="ARBA00022475"/>
    </source>
</evidence>
<keyword evidence="4 11" id="KW-0812">Transmembrane</keyword>
<dbReference type="PROSITE" id="PS50262">
    <property type="entry name" value="G_PROTEIN_RECEP_F1_2"/>
    <property type="match status" value="1"/>
</dbReference>
<name>A0A8C5R116_9ANUR</name>
<dbReference type="PRINTS" id="PR00245">
    <property type="entry name" value="OLFACTORYR"/>
</dbReference>
<reference evidence="14" key="1">
    <citation type="submission" date="2025-08" db="UniProtKB">
        <authorList>
            <consortium name="Ensembl"/>
        </authorList>
    </citation>
    <scope>IDENTIFICATION</scope>
</reference>
<feature type="transmembrane region" description="Helical" evidence="12">
    <location>
        <begin position="235"/>
        <end position="258"/>
    </location>
</feature>
<dbReference type="CDD" id="cd13954">
    <property type="entry name" value="7tmA_OR"/>
    <property type="match status" value="1"/>
</dbReference>
<evidence type="ECO:0000259" key="13">
    <source>
        <dbReference type="PROSITE" id="PS50262"/>
    </source>
</evidence>
<dbReference type="PROSITE" id="PS00237">
    <property type="entry name" value="G_PROTEIN_RECEP_F1_1"/>
    <property type="match status" value="1"/>
</dbReference>
<organism evidence="14 15">
    <name type="scientific">Leptobrachium leishanense</name>
    <name type="common">Leishan spiny toad</name>
    <dbReference type="NCBI Taxonomy" id="445787"/>
    <lineage>
        <taxon>Eukaryota</taxon>
        <taxon>Metazoa</taxon>
        <taxon>Chordata</taxon>
        <taxon>Craniata</taxon>
        <taxon>Vertebrata</taxon>
        <taxon>Euteleostomi</taxon>
        <taxon>Amphibia</taxon>
        <taxon>Batrachia</taxon>
        <taxon>Anura</taxon>
        <taxon>Pelobatoidea</taxon>
        <taxon>Megophryidae</taxon>
        <taxon>Leptobrachium</taxon>
    </lineage>
</organism>
<feature type="transmembrane region" description="Helical" evidence="12">
    <location>
        <begin position="143"/>
        <end position="164"/>
    </location>
</feature>
<keyword evidence="3 12" id="KW-0716">Sensory transduction</keyword>
<dbReference type="GO" id="GO:0005886">
    <property type="term" value="C:plasma membrane"/>
    <property type="evidence" value="ECO:0007669"/>
    <property type="project" value="UniProtKB-SubCell"/>
</dbReference>
<feature type="transmembrane region" description="Helical" evidence="12">
    <location>
        <begin position="270"/>
        <end position="289"/>
    </location>
</feature>
<dbReference type="GeneTree" id="ENSGT01150000286948"/>
<keyword evidence="7 11" id="KW-0297">G-protein coupled receptor</keyword>
<keyword evidence="6 12" id="KW-1133">Transmembrane helix</keyword>
<accession>A0A8C5R116</accession>
<evidence type="ECO:0000256" key="5">
    <source>
        <dbReference type="ARBA" id="ARBA00022725"/>
    </source>
</evidence>
<dbReference type="AlphaFoldDB" id="A0A8C5R116"/>
<keyword evidence="2 12" id="KW-1003">Cell membrane</keyword>
<dbReference type="GO" id="GO:0004984">
    <property type="term" value="F:olfactory receptor activity"/>
    <property type="evidence" value="ECO:0007669"/>
    <property type="project" value="InterPro"/>
</dbReference>
<dbReference type="InterPro" id="IPR000725">
    <property type="entry name" value="Olfact_rcpt"/>
</dbReference>
<proteinExistence type="inferred from homology"/>
<evidence type="ECO:0000256" key="11">
    <source>
        <dbReference type="RuleBase" id="RU000688"/>
    </source>
</evidence>